<dbReference type="Pfam" id="PF17240">
    <property type="entry name" value="DUF5313"/>
    <property type="match status" value="1"/>
</dbReference>
<name>A0ABT2J2F8_9PSEU</name>
<feature type="transmembrane region" description="Helical" evidence="1">
    <location>
        <begin position="42"/>
        <end position="60"/>
    </location>
</feature>
<dbReference type="EMBL" id="JAFFZE010000003">
    <property type="protein sequence ID" value="MCT2581680.1"/>
    <property type="molecule type" value="Genomic_DNA"/>
</dbReference>
<keyword evidence="1" id="KW-0812">Transmembrane</keyword>
<comment type="caution">
    <text evidence="2">The sequence shown here is derived from an EMBL/GenBank/DDBJ whole genome shotgun (WGS) entry which is preliminary data.</text>
</comment>
<evidence type="ECO:0000256" key="1">
    <source>
        <dbReference type="SAM" id="Phobius"/>
    </source>
</evidence>
<dbReference type="RefSeq" id="WP_260189039.1">
    <property type="nucleotide sequence ID" value="NZ_JAFFZE010000003.1"/>
</dbReference>
<evidence type="ECO:0000313" key="2">
    <source>
        <dbReference type="EMBL" id="MCT2581680.1"/>
    </source>
</evidence>
<reference evidence="2 3" key="1">
    <citation type="submission" date="2021-02" db="EMBL/GenBank/DDBJ databases">
        <title>Actinophytocola xerophila sp. nov., isolated from soil of cotton cropping field.</title>
        <authorList>
            <person name="Huang R."/>
            <person name="Chen X."/>
            <person name="Ge X."/>
            <person name="Liu W."/>
        </authorList>
    </citation>
    <scope>NUCLEOTIDE SEQUENCE [LARGE SCALE GENOMIC DNA]</scope>
    <source>
        <strain evidence="2 3">S1-96</strain>
    </source>
</reference>
<keyword evidence="1" id="KW-1133">Transmembrane helix</keyword>
<gene>
    <name evidence="2" type="ORF">JT362_00915</name>
</gene>
<dbReference type="Proteomes" id="UP001156441">
    <property type="component" value="Unassembled WGS sequence"/>
</dbReference>
<organism evidence="2 3">
    <name type="scientific">Actinophytocola gossypii</name>
    <dbReference type="NCBI Taxonomy" id="2812003"/>
    <lineage>
        <taxon>Bacteria</taxon>
        <taxon>Bacillati</taxon>
        <taxon>Actinomycetota</taxon>
        <taxon>Actinomycetes</taxon>
        <taxon>Pseudonocardiales</taxon>
        <taxon>Pseudonocardiaceae</taxon>
    </lineage>
</organism>
<sequence length="130" mass="14645">MAARPNPLQWLWYAVGGRLPEHLHPWVLADVTSRAWVWRHTARMGVLVLPLASVCLLVPGPIGLRLAMALLLLIVGTYFSLSYVEESCDMRAVRHGHAPGTAKAIRDARKEHTEAAIRARYDAHYRSQDR</sequence>
<proteinExistence type="predicted"/>
<keyword evidence="3" id="KW-1185">Reference proteome</keyword>
<feature type="transmembrane region" description="Helical" evidence="1">
    <location>
        <begin position="66"/>
        <end position="84"/>
    </location>
</feature>
<accession>A0ABT2J2F8</accession>
<evidence type="ECO:0000313" key="3">
    <source>
        <dbReference type="Proteomes" id="UP001156441"/>
    </source>
</evidence>
<dbReference type="InterPro" id="IPR035197">
    <property type="entry name" value="DUF5313"/>
</dbReference>
<keyword evidence="1" id="KW-0472">Membrane</keyword>
<protein>
    <submittedName>
        <fullName evidence="2">DUF5313 family protein</fullName>
    </submittedName>
</protein>